<reference evidence="1" key="1">
    <citation type="submission" date="2021-03" db="EMBL/GenBank/DDBJ databases">
        <title>Draft genome sequence of rust myrtle Austropuccinia psidii MF-1, a brazilian biotype.</title>
        <authorList>
            <person name="Quecine M.C."/>
            <person name="Pachon D.M.R."/>
            <person name="Bonatelli M.L."/>
            <person name="Correr F.H."/>
            <person name="Franceschini L.M."/>
            <person name="Leite T.F."/>
            <person name="Margarido G.R.A."/>
            <person name="Almeida C.A."/>
            <person name="Ferrarezi J.A."/>
            <person name="Labate C.A."/>
        </authorList>
    </citation>
    <scope>NUCLEOTIDE SEQUENCE</scope>
    <source>
        <strain evidence="1">MF-1</strain>
    </source>
</reference>
<evidence type="ECO:0000313" key="1">
    <source>
        <dbReference type="EMBL" id="MBW0559956.1"/>
    </source>
</evidence>
<sequence>MASIEIIIKEIMIPHRKGNIRVNAAFLVLEDAQIQGISLGTDYQRMYEIDIYNSKNGHITIGTNKEKKFPLDIYQFSNQDPLEELHNELTESKLSANLTSKNKLRLLKALRKNRPAFSLGKEPLLKLDSII</sequence>
<dbReference type="Proteomes" id="UP000765509">
    <property type="component" value="Unassembled WGS sequence"/>
</dbReference>
<organism evidence="1 2">
    <name type="scientific">Austropuccinia psidii MF-1</name>
    <dbReference type="NCBI Taxonomy" id="1389203"/>
    <lineage>
        <taxon>Eukaryota</taxon>
        <taxon>Fungi</taxon>
        <taxon>Dikarya</taxon>
        <taxon>Basidiomycota</taxon>
        <taxon>Pucciniomycotina</taxon>
        <taxon>Pucciniomycetes</taxon>
        <taxon>Pucciniales</taxon>
        <taxon>Sphaerophragmiaceae</taxon>
        <taxon>Austropuccinia</taxon>
    </lineage>
</organism>
<comment type="caution">
    <text evidence="1">The sequence shown here is derived from an EMBL/GenBank/DDBJ whole genome shotgun (WGS) entry which is preliminary data.</text>
</comment>
<evidence type="ECO:0000313" key="2">
    <source>
        <dbReference type="Proteomes" id="UP000765509"/>
    </source>
</evidence>
<accession>A0A9Q3PH25</accession>
<dbReference type="AlphaFoldDB" id="A0A9Q3PH25"/>
<dbReference type="EMBL" id="AVOT02068884">
    <property type="protein sequence ID" value="MBW0559956.1"/>
    <property type="molecule type" value="Genomic_DNA"/>
</dbReference>
<gene>
    <name evidence="1" type="ORF">O181_099671</name>
</gene>
<proteinExistence type="predicted"/>
<name>A0A9Q3PH25_9BASI</name>
<keyword evidence="2" id="KW-1185">Reference proteome</keyword>
<protein>
    <submittedName>
        <fullName evidence="1">Uncharacterized protein</fullName>
    </submittedName>
</protein>